<dbReference type="AlphaFoldDB" id="A0A328XXA1"/>
<proteinExistence type="predicted"/>
<organism evidence="1 2">
    <name type="scientific">Onishia taeanensis</name>
    <dbReference type="NCBI Taxonomy" id="284577"/>
    <lineage>
        <taxon>Bacteria</taxon>
        <taxon>Pseudomonadati</taxon>
        <taxon>Pseudomonadota</taxon>
        <taxon>Gammaproteobacteria</taxon>
        <taxon>Oceanospirillales</taxon>
        <taxon>Halomonadaceae</taxon>
        <taxon>Onishia</taxon>
    </lineage>
</organism>
<evidence type="ECO:0000313" key="2">
    <source>
        <dbReference type="Proteomes" id="UP000249700"/>
    </source>
</evidence>
<dbReference type="RefSeq" id="WP_112054463.1">
    <property type="nucleotide sequence ID" value="NZ_QLSX01000004.1"/>
</dbReference>
<sequence>MKQILLAVLLIALPTSVFTVVEIWMLPVQHSEMTSHKADPLGDLSGYESIVSDTRSLVDAGKLTEAELRVTDFETKWDKAESTLRPKAPSAWGNVDTAADHVFAALREKAPDTSKVDNVLAVLSTTLADPVQSGSAGGVRRVAGVAVTDANGHAIPCETMLQDVRRALSSGSISERDKAMTLQSKAIERCNADDDTHSDQFSAQALALAK</sequence>
<evidence type="ECO:0000313" key="1">
    <source>
        <dbReference type="EMBL" id="RAR62060.1"/>
    </source>
</evidence>
<name>A0A328XXA1_9GAMM</name>
<dbReference type="Proteomes" id="UP000249700">
    <property type="component" value="Unassembled WGS sequence"/>
</dbReference>
<dbReference type="OrthoDB" id="7027593at2"/>
<accession>A0A328XXA1</accession>
<dbReference type="EMBL" id="QLSX01000004">
    <property type="protein sequence ID" value="RAR62060.1"/>
    <property type="molecule type" value="Genomic_DNA"/>
</dbReference>
<comment type="caution">
    <text evidence="1">The sequence shown here is derived from an EMBL/GenBank/DDBJ whole genome shotgun (WGS) entry which is preliminary data.</text>
</comment>
<protein>
    <submittedName>
        <fullName evidence="1">Uncharacterized protein</fullName>
    </submittedName>
</protein>
<reference evidence="1 2" key="1">
    <citation type="submission" date="2018-06" db="EMBL/GenBank/DDBJ databases">
        <title>Comparative analysis of microorganisms from saline springs in Andes Mountain Range, Colombia.</title>
        <authorList>
            <person name="Rubin E."/>
        </authorList>
    </citation>
    <scope>NUCLEOTIDE SEQUENCE [LARGE SCALE GENOMIC DNA]</scope>
    <source>
        <strain evidence="1 2">USBA-857</strain>
    </source>
</reference>
<gene>
    <name evidence="1" type="ORF">BCL93_10436</name>
</gene>